<feature type="transmembrane region" description="Helical" evidence="7">
    <location>
        <begin position="83"/>
        <end position="103"/>
    </location>
</feature>
<evidence type="ECO:0000256" key="7">
    <source>
        <dbReference type="SAM" id="Phobius"/>
    </source>
</evidence>
<dbReference type="InterPro" id="IPR050601">
    <property type="entry name" value="CPA3_antiporter_subunitC"/>
</dbReference>
<evidence type="ECO:0000313" key="9">
    <source>
        <dbReference type="EMBL" id="PSK83312.1"/>
    </source>
</evidence>
<reference evidence="8 11" key="2">
    <citation type="submission" date="2019-10" db="EMBL/GenBank/DDBJ databases">
        <title>Prolixibacter strains distinguished by the presence of nitrate reductase genes were adept at nitrate-dependent anaerobic corrosion of metallic iron and carbon steel.</title>
        <authorList>
            <person name="Iino T."/>
            <person name="Shono N."/>
            <person name="Ito K."/>
            <person name="Nakamura R."/>
            <person name="Sueoka K."/>
            <person name="Harayama S."/>
            <person name="Ohkuma M."/>
        </authorList>
    </citation>
    <scope>NUCLEOTIDE SEQUENCE [LARGE SCALE GENOMIC DNA]</scope>
    <source>
        <strain evidence="8 11">MIC1-1</strain>
    </source>
</reference>
<sequence length="123" mass="13730">MQLFSIEYISLVVGFLILLIGIWGILTRKNILKMVIGFSLFDTGTHIIIVALGYVKNKTAPILNQPDLQTDTAHKIVDPVPQALVLTAIVIGLGVTALMLVYAMKLHNEKKTLNIQNYKDLKW</sequence>
<accession>A0A2P8CEF6</accession>
<dbReference type="GO" id="GO:0005886">
    <property type="term" value="C:plasma membrane"/>
    <property type="evidence" value="ECO:0007669"/>
    <property type="project" value="UniProtKB-SubCell"/>
</dbReference>
<evidence type="ECO:0000256" key="4">
    <source>
        <dbReference type="ARBA" id="ARBA00022692"/>
    </source>
</evidence>
<comment type="caution">
    <text evidence="9">The sequence shown here is derived from an EMBL/GenBank/DDBJ whole genome shotgun (WGS) entry which is preliminary data.</text>
</comment>
<comment type="subcellular location">
    <subcellularLocation>
        <location evidence="1">Cell membrane</location>
        <topology evidence="1">Multi-pass membrane protein</topology>
    </subcellularLocation>
</comment>
<dbReference type="PANTHER" id="PTHR34583:SF2">
    <property type="entry name" value="ANTIPORTER SUBUNIT MNHC2-RELATED"/>
    <property type="match status" value="1"/>
</dbReference>
<protein>
    <submittedName>
        <fullName evidence="8">Cation:proton antiporter</fullName>
    </submittedName>
    <submittedName>
        <fullName evidence="9">Multicomponent Na+:H+ antiporter subunit C</fullName>
    </submittedName>
</protein>
<evidence type="ECO:0000256" key="6">
    <source>
        <dbReference type="ARBA" id="ARBA00023136"/>
    </source>
</evidence>
<feature type="transmembrane region" description="Helical" evidence="7">
    <location>
        <begin position="6"/>
        <end position="26"/>
    </location>
</feature>
<feature type="transmembrane region" description="Helical" evidence="7">
    <location>
        <begin position="35"/>
        <end position="55"/>
    </location>
</feature>
<dbReference type="Pfam" id="PF00420">
    <property type="entry name" value="Oxidored_q2"/>
    <property type="match status" value="1"/>
</dbReference>
<evidence type="ECO:0000313" key="10">
    <source>
        <dbReference type="Proteomes" id="UP000240621"/>
    </source>
</evidence>
<dbReference type="RefSeq" id="WP_106542104.1">
    <property type="nucleotide sequence ID" value="NZ_BLAU01000001.1"/>
</dbReference>
<evidence type="ECO:0000313" key="8">
    <source>
        <dbReference type="EMBL" id="GET21805.1"/>
    </source>
</evidence>
<organism evidence="9 10">
    <name type="scientific">Prolixibacter denitrificans</name>
    <dbReference type="NCBI Taxonomy" id="1541063"/>
    <lineage>
        <taxon>Bacteria</taxon>
        <taxon>Pseudomonadati</taxon>
        <taxon>Bacteroidota</taxon>
        <taxon>Bacteroidia</taxon>
        <taxon>Marinilabiliales</taxon>
        <taxon>Prolixibacteraceae</taxon>
        <taxon>Prolixibacter</taxon>
    </lineage>
</organism>
<evidence type="ECO:0000256" key="5">
    <source>
        <dbReference type="ARBA" id="ARBA00022989"/>
    </source>
</evidence>
<evidence type="ECO:0000313" key="11">
    <source>
        <dbReference type="Proteomes" id="UP000396862"/>
    </source>
</evidence>
<dbReference type="InterPro" id="IPR039428">
    <property type="entry name" value="NUOK/Mnh_C1-like"/>
</dbReference>
<dbReference type="Proteomes" id="UP000396862">
    <property type="component" value="Unassembled WGS sequence"/>
</dbReference>
<evidence type="ECO:0000256" key="3">
    <source>
        <dbReference type="ARBA" id="ARBA00022475"/>
    </source>
</evidence>
<keyword evidence="6 7" id="KW-0472">Membrane</keyword>
<dbReference type="Gene3D" id="1.10.287.3510">
    <property type="match status" value="1"/>
</dbReference>
<dbReference type="EMBL" id="PYGC01000004">
    <property type="protein sequence ID" value="PSK83312.1"/>
    <property type="molecule type" value="Genomic_DNA"/>
</dbReference>
<dbReference type="Proteomes" id="UP000240621">
    <property type="component" value="Unassembled WGS sequence"/>
</dbReference>
<evidence type="ECO:0000256" key="2">
    <source>
        <dbReference type="ARBA" id="ARBA00010388"/>
    </source>
</evidence>
<reference evidence="9 10" key="1">
    <citation type="submission" date="2018-03" db="EMBL/GenBank/DDBJ databases">
        <title>Genomic Encyclopedia of Archaeal and Bacterial Type Strains, Phase II (KMG-II): from individual species to whole genera.</title>
        <authorList>
            <person name="Goeker M."/>
        </authorList>
    </citation>
    <scope>NUCLEOTIDE SEQUENCE [LARGE SCALE GENOMIC DNA]</scope>
    <source>
        <strain evidence="9 10">DSM 27267</strain>
    </source>
</reference>
<keyword evidence="11" id="KW-1185">Reference proteome</keyword>
<gene>
    <name evidence="9" type="ORF">CLV93_104242</name>
    <name evidence="8" type="ORF">JCM18694_20510</name>
</gene>
<dbReference type="PANTHER" id="PTHR34583">
    <property type="entry name" value="ANTIPORTER SUBUNIT MNHC2-RELATED"/>
    <property type="match status" value="1"/>
</dbReference>
<name>A0A2P8CEF6_9BACT</name>
<keyword evidence="5 7" id="KW-1133">Transmembrane helix</keyword>
<dbReference type="OrthoDB" id="9799219at2"/>
<evidence type="ECO:0000256" key="1">
    <source>
        <dbReference type="ARBA" id="ARBA00004651"/>
    </source>
</evidence>
<keyword evidence="3" id="KW-1003">Cell membrane</keyword>
<dbReference type="AlphaFoldDB" id="A0A2P8CEF6"/>
<dbReference type="EMBL" id="BLAU01000001">
    <property type="protein sequence ID" value="GET21805.1"/>
    <property type="molecule type" value="Genomic_DNA"/>
</dbReference>
<proteinExistence type="inferred from homology"/>
<comment type="similarity">
    <text evidence="2">Belongs to the CPA3 antiporters (TC 2.A.63) subunit C family.</text>
</comment>
<keyword evidence="4 7" id="KW-0812">Transmembrane</keyword>